<dbReference type="EMBL" id="CP024646">
    <property type="protein sequence ID" value="AZV28689.1"/>
    <property type="molecule type" value="Genomic_DNA"/>
</dbReference>
<dbReference type="AlphaFoldDB" id="A0A3T0JZ49"/>
<dbReference type="Gene3D" id="2.60.120.260">
    <property type="entry name" value="Galactose-binding domain-like"/>
    <property type="match status" value="1"/>
</dbReference>
<dbReference type="InterPro" id="IPR008964">
    <property type="entry name" value="Invasin/intimin_cell_adhesion"/>
</dbReference>
<evidence type="ECO:0000313" key="1">
    <source>
        <dbReference type="EMBL" id="AZV28689.1"/>
    </source>
</evidence>
<name>A0A3T0JZ49_PSESX</name>
<organism evidence="1 2">
    <name type="scientific">Pseudomonas syringae</name>
    <dbReference type="NCBI Taxonomy" id="317"/>
    <lineage>
        <taxon>Bacteria</taxon>
        <taxon>Pseudomonadati</taxon>
        <taxon>Pseudomonadota</taxon>
        <taxon>Gammaproteobacteria</taxon>
        <taxon>Pseudomonadales</taxon>
        <taxon>Pseudomonadaceae</taxon>
        <taxon>Pseudomonas</taxon>
    </lineage>
</organism>
<proteinExistence type="predicted"/>
<dbReference type="Proteomes" id="UP000282760">
    <property type="component" value="Chromosome"/>
</dbReference>
<accession>A0A3T0JZ49</accession>
<reference evidence="1 2" key="1">
    <citation type="submission" date="2017-11" db="EMBL/GenBank/DDBJ databases">
        <title>Effect of PGPRs.</title>
        <authorList>
            <person name="Oliva R."/>
            <person name="Nong J."/>
            <person name="Roman V."/>
        </authorList>
    </citation>
    <scope>NUCLEOTIDE SEQUENCE [LARGE SCALE GENOMIC DNA]</scope>
    <source>
        <strain evidence="1">Inb918</strain>
    </source>
</reference>
<gene>
    <name evidence="1" type="ORF">CT157_22600</name>
</gene>
<protein>
    <submittedName>
        <fullName evidence="1">Uncharacterized protein</fullName>
    </submittedName>
</protein>
<sequence length="1239" mass="134392">MGNQGVLANQNLVAYGSFESILTGWTEYPKNSRWVTVSSQKYNGEDINTLSAGYGASVSQEIVAPITPGLEAQYVLKFLCESRHTGTGLVRLSSPNMAPVDIQIPPGRQRNTGQPLDFVPVEYSIALPATFSARDILTFSLTSPTSRPDDDHLLVYLSRVIIELHLGPLKLKEFILNGQPHPSTSLVPLCLGAENTATHMLGFHVEEGNVWEGTDYSLEFGSNPDEAVVAYPDASIDHPLHEGRALSCPALDLSAAHPMTLKLWSQYHAAPYLLQASLWHHRLDFLEVLDAAYFPILALNQSVKLGVRVASFYTRQTLEGVPVTWTVTGSSIQVNVTTGADGWAYLDFLPDVKGVVNISASAPSLFYTSGVVTQDFEVTVLEKNPMDEVMAVVEGKPEPWALKTGWLNRASKYDLRVTVPAVLERTNMSLGWSGDSQEQLEVDVSPQVNKEVPVPSSLELLWSMENGDVLDGSFHLHLTCSQLLLPSADKLMRLARNELEIGRVIEADKTCVVDELESATVQVEVLHKVTAGDGDPVQGALVKWMLPDGTIVHSTTGAGGWTSVSYRPTSPGDHVIVVRIQAHPDAIPIEWSFVISAIATSRWKSEVTFLLDGVAVQRNTLGVLCRRGQTHTLKVLPIEGRDWIGKNISLNWRGEDPDIGLVISDPGMSKILVEEGVEWTLTSEVASSFSRRFEVEFRLEGEPTVRELSGRLLHADLGVELSLLLDQVSRPLTGQQFDPCLGAVHSFKVLPNALSALLGLNIWLKLTGTPLDQLGASINPAPDQPHPLDAGGVHWELNFTDAVAGLFNLIVSVPELNFVAVATPMKLDHNKLRLATLRDPAVDPVVWRDTAWIWAWVVSHFTGKPVAGALVIWEAEGTSTEVKSDAGGASGYGMVPKSPGEHLVTGSIFSRFDGFKEARSTSVTALPSDPWDTFRVSMDGLTAVAPGEQTYYPRRKAQHSLEVSAPADNALIGRKLTLGMGGNAPSKLGFVFATSNILGLAQPFQGNLRYVFSLLDQTDGSCTFRFGAERLARLSPEIHLSVGPGAPVWKISATTLAPPTLYWKETFTAEVKVISSISQRPMAGVPVEFQGENGVKSMVATDYYGVARYSFIPTITGLNEVIAKVGAGEFSDSVKLPYILLAPRKIESFTSPETSAPVGARVSADIRIVSFLNDQPVSGARVVWSFLDFVLPDSITGADGGAHVEFRLPGMNRALLKATVEGGVAGWVGRHIEFSAIPT</sequence>
<dbReference type="SUPFAM" id="SSF49373">
    <property type="entry name" value="Invasin/intimin cell-adhesion fragments"/>
    <property type="match status" value="1"/>
</dbReference>
<evidence type="ECO:0000313" key="2">
    <source>
        <dbReference type="Proteomes" id="UP000282760"/>
    </source>
</evidence>